<reference evidence="2" key="1">
    <citation type="submission" date="2023-07" db="EMBL/GenBank/DDBJ databases">
        <title>Draft genome sequence of the endophytic actinobacterium Streptomyces justiciae WPN32, a potential antibiotic producer.</title>
        <authorList>
            <person name="Yasawong M."/>
            <person name="Pana W."/>
            <person name="Ganta P."/>
            <person name="Santapan N."/>
            <person name="Songngamsuk T."/>
            <person name="Phatcharaharikarn M."/>
            <person name="Kerdtoob S."/>
            <person name="Nantapong N."/>
        </authorList>
    </citation>
    <scope>NUCLEOTIDE SEQUENCE [LARGE SCALE GENOMIC DNA]</scope>
    <source>
        <strain evidence="2">WPN32</strain>
    </source>
</reference>
<dbReference type="EMBL" id="JAVTLL010000045">
    <property type="protein sequence ID" value="MDT7847248.1"/>
    <property type="molecule type" value="Genomic_DNA"/>
</dbReference>
<organism evidence="1 2">
    <name type="scientific">Streptomyces justiciae</name>
    <dbReference type="NCBI Taxonomy" id="2780140"/>
    <lineage>
        <taxon>Bacteria</taxon>
        <taxon>Bacillati</taxon>
        <taxon>Actinomycetota</taxon>
        <taxon>Actinomycetes</taxon>
        <taxon>Kitasatosporales</taxon>
        <taxon>Streptomycetaceae</taxon>
        <taxon>Streptomyces</taxon>
    </lineage>
</organism>
<comment type="caution">
    <text evidence="1">The sequence shown here is derived from an EMBL/GenBank/DDBJ whole genome shotgun (WGS) entry which is preliminary data.</text>
</comment>
<name>A0ABU3M952_9ACTN</name>
<evidence type="ECO:0000313" key="2">
    <source>
        <dbReference type="Proteomes" id="UP001257948"/>
    </source>
</evidence>
<sequence length="139" mass="15066">MSENTNRSPLTTIEAFEAGAFRVAHVSRQLLAEHPSLPVREIRPATIAFQGPATTHAKLEISTNDVDGVRAWANALGTTVSVAFYDARGVSMAFEHHEAQVTVGGVEVTVTATRHDLTEEELTAWRIAQDRTVAEGGDR</sequence>
<proteinExistence type="predicted"/>
<keyword evidence="2" id="KW-1185">Reference proteome</keyword>
<dbReference type="Proteomes" id="UP001257948">
    <property type="component" value="Unassembled WGS sequence"/>
</dbReference>
<gene>
    <name evidence="1" type="ORF">RQC66_41650</name>
</gene>
<protein>
    <submittedName>
        <fullName evidence="1">Uncharacterized protein</fullName>
    </submittedName>
</protein>
<evidence type="ECO:0000313" key="1">
    <source>
        <dbReference type="EMBL" id="MDT7847248.1"/>
    </source>
</evidence>
<dbReference type="RefSeq" id="WP_314207446.1">
    <property type="nucleotide sequence ID" value="NZ_JAVTLL010000045.1"/>
</dbReference>
<accession>A0ABU3M952</accession>